<dbReference type="OrthoDB" id="9791347at2"/>
<comment type="caution">
    <text evidence="2">The sequence shown here is derived from an EMBL/GenBank/DDBJ whole genome shotgun (WGS) entry which is preliminary data.</text>
</comment>
<dbReference type="AlphaFoldDB" id="A0A3D9YR89"/>
<dbReference type="InterPro" id="IPR002740">
    <property type="entry name" value="EVE_domain"/>
</dbReference>
<dbReference type="SUPFAM" id="SSF88697">
    <property type="entry name" value="PUA domain-like"/>
    <property type="match status" value="1"/>
</dbReference>
<dbReference type="Gene3D" id="3.10.590.10">
    <property type="entry name" value="ph1033 like domains"/>
    <property type="match status" value="1"/>
</dbReference>
<feature type="domain" description="EVE" evidence="1">
    <location>
        <begin position="2"/>
        <end position="134"/>
    </location>
</feature>
<organism evidence="2 3">
    <name type="scientific">Methylovirgula ligni</name>
    <dbReference type="NCBI Taxonomy" id="569860"/>
    <lineage>
        <taxon>Bacteria</taxon>
        <taxon>Pseudomonadati</taxon>
        <taxon>Pseudomonadota</taxon>
        <taxon>Alphaproteobacteria</taxon>
        <taxon>Hyphomicrobiales</taxon>
        <taxon>Beijerinckiaceae</taxon>
        <taxon>Methylovirgula</taxon>
    </lineage>
</organism>
<dbReference type="InterPro" id="IPR047197">
    <property type="entry name" value="THYN1-like_EVE"/>
</dbReference>
<evidence type="ECO:0000313" key="3">
    <source>
        <dbReference type="Proteomes" id="UP000256900"/>
    </source>
</evidence>
<dbReference type="EMBL" id="QUMO01000004">
    <property type="protein sequence ID" value="REF84568.1"/>
    <property type="molecule type" value="Genomic_DNA"/>
</dbReference>
<gene>
    <name evidence="2" type="ORF">DES32_2678</name>
</gene>
<name>A0A3D9YR89_9HYPH</name>
<accession>A0A3D9YR89</accession>
<evidence type="ECO:0000259" key="1">
    <source>
        <dbReference type="Pfam" id="PF01878"/>
    </source>
</evidence>
<dbReference type="PANTHER" id="PTHR14087:SF7">
    <property type="entry name" value="THYMOCYTE NUCLEAR PROTEIN 1"/>
    <property type="match status" value="1"/>
</dbReference>
<dbReference type="RefSeq" id="WP_115837203.1">
    <property type="nucleotide sequence ID" value="NZ_CP025086.1"/>
</dbReference>
<dbReference type="PANTHER" id="PTHR14087">
    <property type="entry name" value="THYMOCYTE NUCLEAR PROTEIN 1"/>
    <property type="match status" value="1"/>
</dbReference>
<dbReference type="Pfam" id="PF01878">
    <property type="entry name" value="EVE"/>
    <property type="match status" value="1"/>
</dbReference>
<sequence>MAHWLLKSEPSSWSWQQQVEAGAKGTFWNGVRNHSAKLHLMAMKVGEEAFFYHSNEGKEIVGIVTIIKPYYPDPSDESGKFGMVDVRAVKPLKHPVTLEAIKAEPRLKDMVLVNNSRLSVQPVSEAEWTLICKLGGV</sequence>
<dbReference type="InterPro" id="IPR052181">
    <property type="entry name" value="5hmC_binding"/>
</dbReference>
<proteinExistence type="predicted"/>
<dbReference type="Proteomes" id="UP000256900">
    <property type="component" value="Unassembled WGS sequence"/>
</dbReference>
<reference evidence="2 3" key="1">
    <citation type="submission" date="2018-08" db="EMBL/GenBank/DDBJ databases">
        <title>Genomic Encyclopedia of Type Strains, Phase IV (KMG-IV): sequencing the most valuable type-strain genomes for metagenomic binning, comparative biology and taxonomic classification.</title>
        <authorList>
            <person name="Goeker M."/>
        </authorList>
    </citation>
    <scope>NUCLEOTIDE SEQUENCE [LARGE SCALE GENOMIC DNA]</scope>
    <source>
        <strain evidence="2 3">BW863</strain>
    </source>
</reference>
<dbReference type="CDD" id="cd21133">
    <property type="entry name" value="EVE"/>
    <property type="match status" value="1"/>
</dbReference>
<keyword evidence="3" id="KW-1185">Reference proteome</keyword>
<protein>
    <submittedName>
        <fullName evidence="2">Putative RNA-binding protein with PUA-like domain</fullName>
    </submittedName>
</protein>
<dbReference type="InterPro" id="IPR015947">
    <property type="entry name" value="PUA-like_sf"/>
</dbReference>
<evidence type="ECO:0000313" key="2">
    <source>
        <dbReference type="EMBL" id="REF84568.1"/>
    </source>
</evidence>